<protein>
    <recommendedName>
        <fullName evidence="16">Extra-large guanine nucleotide-binding protein 1</fullName>
    </recommendedName>
</protein>
<comment type="subcellular location">
    <subcellularLocation>
        <location evidence="1">Nucleus</location>
    </subcellularLocation>
</comment>
<dbReference type="SUPFAM" id="SSF52540">
    <property type="entry name" value="P-loop containing nucleoside triphosphate hydrolases"/>
    <property type="match status" value="1"/>
</dbReference>
<keyword evidence="8" id="KW-0807">Transducer</keyword>
<evidence type="ECO:0000256" key="9">
    <source>
        <dbReference type="ARBA" id="ARBA00023242"/>
    </source>
</evidence>
<dbReference type="GO" id="GO:0008270">
    <property type="term" value="F:zinc ion binding"/>
    <property type="evidence" value="ECO:0007669"/>
    <property type="project" value="UniProtKB-KW"/>
</dbReference>
<keyword evidence="7 11" id="KW-0342">GTP-binding</keyword>
<evidence type="ECO:0000256" key="5">
    <source>
        <dbReference type="ARBA" id="ARBA00022833"/>
    </source>
</evidence>
<dbReference type="FunFam" id="1.10.400.10:FF:000005">
    <property type="entry name" value="Extra-large guanine nucleotide-binding protein 3"/>
    <property type="match status" value="1"/>
</dbReference>
<dbReference type="Proteomes" id="UP001168098">
    <property type="component" value="Unassembled WGS sequence"/>
</dbReference>
<dbReference type="PROSITE" id="PS51882">
    <property type="entry name" value="G_ALPHA"/>
    <property type="match status" value="1"/>
</dbReference>
<dbReference type="InterPro" id="IPR001019">
    <property type="entry name" value="Gprotein_alpha_su"/>
</dbReference>
<accession>A0AA39E4L5</accession>
<evidence type="ECO:0000256" key="13">
    <source>
        <dbReference type="SAM" id="MobiDB-lite"/>
    </source>
</evidence>
<evidence type="ECO:0000256" key="8">
    <source>
        <dbReference type="ARBA" id="ARBA00023224"/>
    </source>
</evidence>
<keyword evidence="5" id="KW-0862">Zinc</keyword>
<evidence type="ECO:0008006" key="16">
    <source>
        <dbReference type="Google" id="ProtNLM"/>
    </source>
</evidence>
<evidence type="ECO:0000256" key="10">
    <source>
        <dbReference type="ARBA" id="ARBA00060880"/>
    </source>
</evidence>
<dbReference type="GO" id="GO:0005525">
    <property type="term" value="F:GTP binding"/>
    <property type="evidence" value="ECO:0007669"/>
    <property type="project" value="UniProtKB-KW"/>
</dbReference>
<dbReference type="GO" id="GO:0003924">
    <property type="term" value="F:GTPase activity"/>
    <property type="evidence" value="ECO:0007669"/>
    <property type="project" value="InterPro"/>
</dbReference>
<dbReference type="EMBL" id="JARBHA010000003">
    <property type="protein sequence ID" value="KAJ9704887.1"/>
    <property type="molecule type" value="Genomic_DNA"/>
</dbReference>
<proteinExistence type="inferred from homology"/>
<dbReference type="CDD" id="cd00066">
    <property type="entry name" value="G-alpha"/>
    <property type="match status" value="1"/>
</dbReference>
<evidence type="ECO:0000313" key="15">
    <source>
        <dbReference type="Proteomes" id="UP001168098"/>
    </source>
</evidence>
<dbReference type="GO" id="GO:0031683">
    <property type="term" value="F:G-protein beta/gamma-subunit complex binding"/>
    <property type="evidence" value="ECO:0007669"/>
    <property type="project" value="InterPro"/>
</dbReference>
<evidence type="ECO:0000256" key="1">
    <source>
        <dbReference type="ARBA" id="ARBA00004123"/>
    </source>
</evidence>
<dbReference type="GO" id="GO:0005634">
    <property type="term" value="C:nucleus"/>
    <property type="evidence" value="ECO:0007669"/>
    <property type="project" value="UniProtKB-SubCell"/>
</dbReference>
<dbReference type="AlphaFoldDB" id="A0AA39E4L5"/>
<dbReference type="InterPro" id="IPR011025">
    <property type="entry name" value="GproteinA_insert"/>
</dbReference>
<feature type="region of interest" description="Disordered" evidence="13">
    <location>
        <begin position="566"/>
        <end position="585"/>
    </location>
</feature>
<evidence type="ECO:0000256" key="2">
    <source>
        <dbReference type="ARBA" id="ARBA00022723"/>
    </source>
</evidence>
<dbReference type="PANTHER" id="PTHR36486">
    <property type="entry name" value="OS01G0977800 PROTEIN"/>
    <property type="match status" value="1"/>
</dbReference>
<dbReference type="Pfam" id="PF00503">
    <property type="entry name" value="G-alpha"/>
    <property type="match status" value="1"/>
</dbReference>
<keyword evidence="9" id="KW-0539">Nucleus</keyword>
<dbReference type="Gene3D" id="3.40.50.300">
    <property type="entry name" value="P-loop containing nucleotide triphosphate hydrolases"/>
    <property type="match status" value="1"/>
</dbReference>
<name>A0AA39E4L5_VITRO</name>
<dbReference type="PANTHER" id="PTHR36486:SF4">
    <property type="entry name" value="PH DOMAIN-CONTAINING PROTEIN"/>
    <property type="match status" value="1"/>
</dbReference>
<comment type="caution">
    <text evidence="14">The sequence shown here is derived from an EMBL/GenBank/DDBJ whole genome shotgun (WGS) entry which is preliminary data.</text>
</comment>
<dbReference type="GO" id="GO:0007186">
    <property type="term" value="P:G protein-coupled receptor signaling pathway"/>
    <property type="evidence" value="ECO:0007669"/>
    <property type="project" value="InterPro"/>
</dbReference>
<keyword evidence="3 11" id="KW-0547">Nucleotide-binding</keyword>
<feature type="region of interest" description="Disordered" evidence="13">
    <location>
        <begin position="104"/>
        <end position="134"/>
    </location>
</feature>
<dbReference type="InterPro" id="IPR027417">
    <property type="entry name" value="P-loop_NTPase"/>
</dbReference>
<feature type="binding site" evidence="11">
    <location>
        <begin position="789"/>
        <end position="792"/>
    </location>
    <ligand>
        <name>GTP</name>
        <dbReference type="ChEBI" id="CHEBI:37565"/>
    </ligand>
</feature>
<evidence type="ECO:0000256" key="12">
    <source>
        <dbReference type="PIRSR" id="PIRSR601019-2"/>
    </source>
</evidence>
<evidence type="ECO:0000313" key="14">
    <source>
        <dbReference type="EMBL" id="KAJ9704887.1"/>
    </source>
</evidence>
<evidence type="ECO:0000256" key="11">
    <source>
        <dbReference type="PIRSR" id="PIRSR601019-1"/>
    </source>
</evidence>
<keyword evidence="2 12" id="KW-0479">Metal-binding</keyword>
<organism evidence="14 15">
    <name type="scientific">Vitis rotundifolia</name>
    <name type="common">Muscadine grape</name>
    <dbReference type="NCBI Taxonomy" id="103349"/>
    <lineage>
        <taxon>Eukaryota</taxon>
        <taxon>Viridiplantae</taxon>
        <taxon>Streptophyta</taxon>
        <taxon>Embryophyta</taxon>
        <taxon>Tracheophyta</taxon>
        <taxon>Spermatophyta</taxon>
        <taxon>Magnoliopsida</taxon>
        <taxon>eudicotyledons</taxon>
        <taxon>Gunneridae</taxon>
        <taxon>Pentapetalae</taxon>
        <taxon>rosids</taxon>
        <taxon>Vitales</taxon>
        <taxon>Vitaceae</taxon>
        <taxon>Viteae</taxon>
        <taxon>Vitis</taxon>
    </lineage>
</organism>
<dbReference type="SMART" id="SM00275">
    <property type="entry name" value="G_alpha"/>
    <property type="match status" value="1"/>
</dbReference>
<dbReference type="InterPro" id="IPR053057">
    <property type="entry name" value="XLG_GTP-binding"/>
</dbReference>
<feature type="binding site" evidence="12">
    <location>
        <position position="684"/>
    </location>
    <ligand>
        <name>Mg(2+)</name>
        <dbReference type="ChEBI" id="CHEBI:18420"/>
    </ligand>
</feature>
<gene>
    <name evidence="14" type="ORF">PVL29_003099</name>
</gene>
<evidence type="ECO:0000256" key="6">
    <source>
        <dbReference type="ARBA" id="ARBA00022837"/>
    </source>
</evidence>
<feature type="region of interest" description="Disordered" evidence="13">
    <location>
        <begin position="168"/>
        <end position="231"/>
    </location>
</feature>
<feature type="binding site" evidence="12">
    <location>
        <position position="514"/>
    </location>
    <ligand>
        <name>Mg(2+)</name>
        <dbReference type="ChEBI" id="CHEBI:18420"/>
    </ligand>
</feature>
<keyword evidence="6" id="KW-0106">Calcium</keyword>
<dbReference type="SUPFAM" id="SSF47895">
    <property type="entry name" value="Transducin (alpha subunit), insertion domain"/>
    <property type="match status" value="1"/>
</dbReference>
<dbReference type="PRINTS" id="PR00318">
    <property type="entry name" value="GPROTEINA"/>
</dbReference>
<feature type="compositionally biased region" description="Basic and acidic residues" evidence="13">
    <location>
        <begin position="191"/>
        <end position="203"/>
    </location>
</feature>
<evidence type="ECO:0000256" key="7">
    <source>
        <dbReference type="ARBA" id="ARBA00023134"/>
    </source>
</evidence>
<dbReference type="FunFam" id="3.40.50.300:FF:000692">
    <property type="entry name" value="Guanine nucleotide-binding protein subunit alpha"/>
    <property type="match status" value="1"/>
</dbReference>
<keyword evidence="15" id="KW-1185">Reference proteome</keyword>
<keyword evidence="4" id="KW-0863">Zinc-finger</keyword>
<keyword evidence="12" id="KW-0460">Magnesium</keyword>
<feature type="compositionally biased region" description="Low complexity" evidence="13">
    <location>
        <begin position="176"/>
        <end position="190"/>
    </location>
</feature>
<evidence type="ECO:0000256" key="4">
    <source>
        <dbReference type="ARBA" id="ARBA00022771"/>
    </source>
</evidence>
<dbReference type="Gene3D" id="1.10.400.10">
    <property type="entry name" value="GI Alpha 1, domain 2-like"/>
    <property type="match status" value="1"/>
</dbReference>
<reference evidence="14 15" key="1">
    <citation type="journal article" date="2023" name="BMC Biotechnol.">
        <title>Vitis rotundifolia cv Carlos genome sequencing.</title>
        <authorList>
            <person name="Huff M."/>
            <person name="Hulse-Kemp A."/>
            <person name="Scheffler B."/>
            <person name="Youngblood R."/>
            <person name="Simpson S."/>
            <person name="Babiker E."/>
            <person name="Staton M."/>
        </authorList>
    </citation>
    <scope>NUCLEOTIDE SEQUENCE [LARGE SCALE GENOMIC DNA]</scope>
    <source>
        <tissue evidence="14">Leaf</tissue>
    </source>
</reference>
<sequence>MAGFLRKLLPTLPSNHDDDDNHHNMEYSFAMEYHGPPVTYDVPQAVPVDIDQVPTAAAVFSASLVDNSSVPVIQPIVMGKPLSKKLVDKLKSGSEMTALGEPVGLSARGSSGAVGSLNGDESAPELLDGTRSSGGFGFSKIHKDSYELLGSSDMLQLPNDCKDGGGFEDYLRHASSDSSESGGSSEVLSSEDSKTERPRHVKEPSSVTFRDPESDDKEESDHAKARNIHRRRAPEKNVKKGLCYRCLKGNRFTEKEVCIVCSARYCVSCVLRAMGSMPEGRKCVTCIGLPIDESRRRTLGKCSQMLKRLLSDLEIELIMRYELLCEVNQLPHELVCVNGEPLSQEEMVFLKSCPKPPKKLKPGRYWYDKVCGLWGKEGHRPCQIISPQLNVGGQIKRNASNGNTKILVNSREITEVEQWMMHLAGIRCVGNISLWLSADGTYQEEGQKNIIDPIGNKPGVKLLCAVFSLPIPPDSANPSGGEVNNPVNEVARNHLEQKAPHKLLLIGPNRSGTSTIFKQAKLLYNVPFSENERQNIKFMIQTNLYCYLGILLEGREQFEEEILTEMQKRQSVDEPGPSGNAGLTHDKTIYSIGPRLKVFSDWLLQVMVSGNLEVIFPAATREYAPLVEELWKDAAIQATYNRRSELKMLPRVASYFLDQAVEVSKVDYEPSDVDILYAEGITSSNGLACTEFSLEEVDLDLHNQPGTLPSRRFELIRVHPKNLGVNCKWLEMFEDVGIVLFCVSLTDYDELSDGLNGFSRNKMLDSKKLFERVVTHPNFEHKHFLLILNKFDLLEEKIDQSPLTKCEWFHDFTPVVSHNYNSQSSISNTHSLAQTAFHYIAAKFKTLFYSLTGRKLYVSAVTGLEPDTVGEALTYAGTILKWDEEKKPNYGLCDSSYSLDTTL</sequence>
<evidence type="ECO:0000256" key="3">
    <source>
        <dbReference type="ARBA" id="ARBA00022741"/>
    </source>
</evidence>
<comment type="similarity">
    <text evidence="10">Belongs to the G-alpha family. XLG subfamily.</text>
</comment>